<evidence type="ECO:0000256" key="7">
    <source>
        <dbReference type="ARBA" id="ARBA00023224"/>
    </source>
</evidence>
<dbReference type="GO" id="GO:0004984">
    <property type="term" value="F:olfactory receptor activity"/>
    <property type="evidence" value="ECO:0007669"/>
    <property type="project" value="InterPro"/>
</dbReference>
<name>A0A8J5ZYV1_GALPY</name>
<evidence type="ECO:0000256" key="2">
    <source>
        <dbReference type="ARBA" id="ARBA00022475"/>
    </source>
</evidence>
<keyword evidence="2" id="KW-1003">Cell membrane</keyword>
<keyword evidence="5 8" id="KW-1133">Transmembrane helix</keyword>
<evidence type="ECO:0000313" key="11">
    <source>
        <dbReference type="Proteomes" id="UP000700334"/>
    </source>
</evidence>
<accession>A0A8J5ZYV1</accession>
<dbReference type="PRINTS" id="PR00245">
    <property type="entry name" value="OLFACTORYR"/>
</dbReference>
<comment type="caution">
    <text evidence="10">The sequence shown here is derived from an EMBL/GenBank/DDBJ whole genome shotgun (WGS) entry which is preliminary data.</text>
</comment>
<dbReference type="Proteomes" id="UP000700334">
    <property type="component" value="Unassembled WGS sequence"/>
</dbReference>
<feature type="transmembrane region" description="Helical" evidence="8">
    <location>
        <begin position="57"/>
        <end position="83"/>
    </location>
</feature>
<dbReference type="Gene3D" id="1.20.1070.10">
    <property type="entry name" value="Rhodopsin 7-helix transmembrane proteins"/>
    <property type="match status" value="1"/>
</dbReference>
<evidence type="ECO:0000256" key="5">
    <source>
        <dbReference type="ARBA" id="ARBA00022989"/>
    </source>
</evidence>
<dbReference type="GO" id="GO:0005886">
    <property type="term" value="C:plasma membrane"/>
    <property type="evidence" value="ECO:0007669"/>
    <property type="project" value="UniProtKB-SubCell"/>
</dbReference>
<feature type="domain" description="G-protein coupled receptors family 1 profile" evidence="9">
    <location>
        <begin position="1"/>
        <end position="148"/>
    </location>
</feature>
<dbReference type="SUPFAM" id="SSF81321">
    <property type="entry name" value="Family A G protein-coupled receptor-like"/>
    <property type="match status" value="1"/>
</dbReference>
<sequence>MLAAACWLAGLPVALVFTLWLFRFPFCRPRAVRHLFCDIGPLLGLVCADTRLFEANVFAATVLVIMVPFGLIAASYAGVLAAVLRMSLAAGRRKALSTCASHLAVVVLFYGTTGVIHLRPKASYSPESKQAVSLSYTVVTPVLNPFIYSLRNREVKAALARLCCPGRRPRP</sequence>
<keyword evidence="7" id="KW-0807">Transducer</keyword>
<keyword evidence="4 8" id="KW-0812">Transmembrane</keyword>
<keyword evidence="3" id="KW-0716">Sensory transduction</keyword>
<comment type="subcellular location">
    <subcellularLocation>
        <location evidence="1">Cell membrane</location>
        <topology evidence="1">Multi-pass membrane protein</topology>
    </subcellularLocation>
</comment>
<dbReference type="OrthoDB" id="6147321at2759"/>
<keyword evidence="11" id="KW-1185">Reference proteome</keyword>
<evidence type="ECO:0000256" key="4">
    <source>
        <dbReference type="ARBA" id="ARBA00022692"/>
    </source>
</evidence>
<dbReference type="AlphaFoldDB" id="A0A8J5ZYV1"/>
<dbReference type="EMBL" id="JAGFMF010011892">
    <property type="protein sequence ID" value="KAG8510166.1"/>
    <property type="molecule type" value="Genomic_DNA"/>
</dbReference>
<feature type="transmembrane region" description="Helical" evidence="8">
    <location>
        <begin position="130"/>
        <end position="150"/>
    </location>
</feature>
<evidence type="ECO:0000256" key="6">
    <source>
        <dbReference type="ARBA" id="ARBA00023136"/>
    </source>
</evidence>
<dbReference type="InterPro" id="IPR017452">
    <property type="entry name" value="GPCR_Rhodpsn_7TM"/>
</dbReference>
<keyword evidence="10" id="KW-0675">Receptor</keyword>
<dbReference type="InterPro" id="IPR000725">
    <property type="entry name" value="Olfact_rcpt"/>
</dbReference>
<evidence type="ECO:0000259" key="9">
    <source>
        <dbReference type="PROSITE" id="PS50262"/>
    </source>
</evidence>
<gene>
    <name evidence="10" type="ORF">J0S82_006405</name>
</gene>
<evidence type="ECO:0000256" key="3">
    <source>
        <dbReference type="ARBA" id="ARBA00022606"/>
    </source>
</evidence>
<protein>
    <submittedName>
        <fullName evidence="10">Olfactory receptor 10A7</fullName>
    </submittedName>
</protein>
<evidence type="ECO:0000313" key="10">
    <source>
        <dbReference type="EMBL" id="KAG8510166.1"/>
    </source>
</evidence>
<evidence type="ECO:0000256" key="8">
    <source>
        <dbReference type="SAM" id="Phobius"/>
    </source>
</evidence>
<dbReference type="PROSITE" id="PS50262">
    <property type="entry name" value="G_PROTEIN_RECEP_F1_2"/>
    <property type="match status" value="1"/>
</dbReference>
<keyword evidence="6 8" id="KW-0472">Membrane</keyword>
<dbReference type="Pfam" id="PF13853">
    <property type="entry name" value="7tm_4"/>
    <property type="match status" value="1"/>
</dbReference>
<dbReference type="PANTHER" id="PTHR26453">
    <property type="entry name" value="OLFACTORY RECEPTOR"/>
    <property type="match status" value="1"/>
</dbReference>
<organism evidence="10 11">
    <name type="scientific">Galemys pyrenaicus</name>
    <name type="common">Iberian desman</name>
    <name type="synonym">Pyrenean desman</name>
    <dbReference type="NCBI Taxonomy" id="202257"/>
    <lineage>
        <taxon>Eukaryota</taxon>
        <taxon>Metazoa</taxon>
        <taxon>Chordata</taxon>
        <taxon>Craniata</taxon>
        <taxon>Vertebrata</taxon>
        <taxon>Euteleostomi</taxon>
        <taxon>Mammalia</taxon>
        <taxon>Eutheria</taxon>
        <taxon>Laurasiatheria</taxon>
        <taxon>Eulipotyphla</taxon>
        <taxon>Talpidae</taxon>
        <taxon>Galemys</taxon>
    </lineage>
</organism>
<evidence type="ECO:0000256" key="1">
    <source>
        <dbReference type="ARBA" id="ARBA00004651"/>
    </source>
</evidence>
<feature type="transmembrane region" description="Helical" evidence="8">
    <location>
        <begin position="95"/>
        <end position="118"/>
    </location>
</feature>
<dbReference type="GO" id="GO:0007186">
    <property type="term" value="P:G protein-coupled receptor signaling pathway"/>
    <property type="evidence" value="ECO:0007669"/>
    <property type="project" value="InterPro"/>
</dbReference>
<proteinExistence type="predicted"/>
<reference evidence="10" key="1">
    <citation type="journal article" date="2021" name="Evol. Appl.">
        <title>The genome of the Pyrenean desman and the effects of bottlenecks and inbreeding on the genomic landscape of an endangered species.</title>
        <authorList>
            <person name="Escoda L."/>
            <person name="Castresana J."/>
        </authorList>
    </citation>
    <scope>NUCLEOTIDE SEQUENCE</scope>
    <source>
        <strain evidence="10">IBE-C5619</strain>
    </source>
</reference>